<reference evidence="6 7" key="1">
    <citation type="submission" date="2024-01" db="EMBL/GenBank/DDBJ databases">
        <title>A telomere-to-telomere, gap-free genome of sweet tea (Lithocarpus litseifolius).</title>
        <authorList>
            <person name="Zhou J."/>
        </authorList>
    </citation>
    <scope>NUCLEOTIDE SEQUENCE [LARGE SCALE GENOMIC DNA]</scope>
    <source>
        <strain evidence="6">Zhou-2022a</strain>
        <tissue evidence="6">Leaf</tissue>
    </source>
</reference>
<dbReference type="PANTHER" id="PTHR11516">
    <property type="entry name" value="PYRUVATE DEHYDROGENASE E1 COMPONENT, ALPHA SUBUNIT BACTERIAL AND ORGANELLAR"/>
    <property type="match status" value="1"/>
</dbReference>
<dbReference type="Pfam" id="PF00676">
    <property type="entry name" value="E1_dh"/>
    <property type="match status" value="1"/>
</dbReference>
<dbReference type="AlphaFoldDB" id="A0AAW2CUD7"/>
<organism evidence="6 7">
    <name type="scientific">Lithocarpus litseifolius</name>
    <dbReference type="NCBI Taxonomy" id="425828"/>
    <lineage>
        <taxon>Eukaryota</taxon>
        <taxon>Viridiplantae</taxon>
        <taxon>Streptophyta</taxon>
        <taxon>Embryophyta</taxon>
        <taxon>Tracheophyta</taxon>
        <taxon>Spermatophyta</taxon>
        <taxon>Magnoliopsida</taxon>
        <taxon>eudicotyledons</taxon>
        <taxon>Gunneridae</taxon>
        <taxon>Pentapetalae</taxon>
        <taxon>rosids</taxon>
        <taxon>fabids</taxon>
        <taxon>Fagales</taxon>
        <taxon>Fagaceae</taxon>
        <taxon>Lithocarpus</taxon>
    </lineage>
</organism>
<evidence type="ECO:0000313" key="6">
    <source>
        <dbReference type="EMBL" id="KAL0001908.1"/>
    </source>
</evidence>
<dbReference type="InterPro" id="IPR001017">
    <property type="entry name" value="DH_E1"/>
</dbReference>
<comment type="cofactor">
    <cofactor evidence="1">
        <name>thiamine diphosphate</name>
        <dbReference type="ChEBI" id="CHEBI:58937"/>
    </cofactor>
</comment>
<dbReference type="GO" id="GO:0004739">
    <property type="term" value="F:pyruvate dehydrogenase (acetyl-transferring) activity"/>
    <property type="evidence" value="ECO:0007669"/>
    <property type="project" value="TreeGrafter"/>
</dbReference>
<evidence type="ECO:0000313" key="7">
    <source>
        <dbReference type="Proteomes" id="UP001459277"/>
    </source>
</evidence>
<evidence type="ECO:0000256" key="4">
    <source>
        <dbReference type="SAM" id="SignalP"/>
    </source>
</evidence>
<keyword evidence="2" id="KW-0560">Oxidoreductase</keyword>
<sequence length="132" mass="14815">MALAHVASLTLCSNLLCPISAFISPNLHRQLSTDDTRTLTIKTSVPFTSHKCKSPSRSVETTPLELLSFFRDMVTMRRMEIATDSLYKAKLISRFCHLYDGQEAIAVSMEAAITKKDSIITAYREHCTFLGR</sequence>
<evidence type="ECO:0000256" key="2">
    <source>
        <dbReference type="ARBA" id="ARBA00023002"/>
    </source>
</evidence>
<dbReference type="EMBL" id="JAZDWU010000005">
    <property type="protein sequence ID" value="KAL0001908.1"/>
    <property type="molecule type" value="Genomic_DNA"/>
</dbReference>
<feature type="chain" id="PRO_5044013743" description="Dehydrogenase E1 component domain-containing protein" evidence="4">
    <location>
        <begin position="22"/>
        <end position="132"/>
    </location>
</feature>
<dbReference type="Proteomes" id="UP001459277">
    <property type="component" value="Unassembled WGS sequence"/>
</dbReference>
<comment type="caution">
    <text evidence="6">The sequence shown here is derived from an EMBL/GenBank/DDBJ whole genome shotgun (WGS) entry which is preliminary data.</text>
</comment>
<proteinExistence type="predicted"/>
<evidence type="ECO:0000259" key="5">
    <source>
        <dbReference type="Pfam" id="PF00676"/>
    </source>
</evidence>
<accession>A0AAW2CUD7</accession>
<dbReference type="GO" id="GO:0006086">
    <property type="term" value="P:pyruvate decarboxylation to acetyl-CoA"/>
    <property type="evidence" value="ECO:0007669"/>
    <property type="project" value="TreeGrafter"/>
</dbReference>
<evidence type="ECO:0000256" key="1">
    <source>
        <dbReference type="ARBA" id="ARBA00001964"/>
    </source>
</evidence>
<dbReference type="SUPFAM" id="SSF52518">
    <property type="entry name" value="Thiamin diphosphate-binding fold (THDP-binding)"/>
    <property type="match status" value="1"/>
</dbReference>
<dbReference type="Gene3D" id="3.40.50.970">
    <property type="match status" value="1"/>
</dbReference>
<name>A0AAW2CUD7_9ROSI</name>
<dbReference type="InterPro" id="IPR029061">
    <property type="entry name" value="THDP-binding"/>
</dbReference>
<keyword evidence="7" id="KW-1185">Reference proteome</keyword>
<feature type="signal peptide" evidence="4">
    <location>
        <begin position="1"/>
        <end position="21"/>
    </location>
</feature>
<protein>
    <recommendedName>
        <fullName evidence="5">Dehydrogenase E1 component domain-containing protein</fullName>
    </recommendedName>
</protein>
<keyword evidence="4" id="KW-0732">Signal</keyword>
<feature type="domain" description="Dehydrogenase E1 component" evidence="5">
    <location>
        <begin position="71"/>
        <end position="131"/>
    </location>
</feature>
<gene>
    <name evidence="6" type="ORF">SO802_015689</name>
</gene>
<dbReference type="PANTHER" id="PTHR11516:SF60">
    <property type="entry name" value="PYRUVATE DEHYDROGENASE E1 COMPONENT SUBUNIT ALPHA"/>
    <property type="match status" value="1"/>
</dbReference>
<dbReference type="InterPro" id="IPR050642">
    <property type="entry name" value="PDH_E1_Alpha_Subunit"/>
</dbReference>
<keyword evidence="3" id="KW-0786">Thiamine pyrophosphate</keyword>
<evidence type="ECO:0000256" key="3">
    <source>
        <dbReference type="ARBA" id="ARBA00023052"/>
    </source>
</evidence>